<organism evidence="2 3">
    <name type="scientific">[Mycobacterium] burgundiense</name>
    <dbReference type="NCBI Taxonomy" id="3064286"/>
    <lineage>
        <taxon>Bacteria</taxon>
        <taxon>Bacillati</taxon>
        <taxon>Actinomycetota</taxon>
        <taxon>Actinomycetes</taxon>
        <taxon>Mycobacteriales</taxon>
        <taxon>Mycobacteriaceae</taxon>
        <taxon>Mycolicibacterium</taxon>
    </lineage>
</organism>
<dbReference type="GO" id="GO:0016757">
    <property type="term" value="F:glycosyltransferase activity"/>
    <property type="evidence" value="ECO:0007669"/>
    <property type="project" value="UniProtKB-KW"/>
</dbReference>
<dbReference type="Pfam" id="PF00156">
    <property type="entry name" value="Pribosyltran"/>
    <property type="match status" value="1"/>
</dbReference>
<gene>
    <name evidence="2" type="ORF">MU0053_002106</name>
</gene>
<feature type="domain" description="Phosphoribosyltransferase" evidence="1">
    <location>
        <begin position="31"/>
        <end position="163"/>
    </location>
</feature>
<dbReference type="SUPFAM" id="SSF53271">
    <property type="entry name" value="PRTase-like"/>
    <property type="match status" value="1"/>
</dbReference>
<dbReference type="InterPro" id="IPR029057">
    <property type="entry name" value="PRTase-like"/>
</dbReference>
<sequence length="211" mass="22307">MHRPRYRNRAEAGQAVLAALQSAGRADADSLVVGLARGGLPVAAEVARGLGAELDVAVVRKLGAPGHEELALGAITRDRMVLNDALVRSLRISPDTIDSVVAAERRELRRRETAYRGGRGPAAMRDRVVILVDDGIATGASMRAVALDARDQGAARVVIAVPTAPADVVGDFRDVADAFVCPHTPSPFLAVGLSYEHFDQTSDDEVRALLS</sequence>
<dbReference type="CDD" id="cd06223">
    <property type="entry name" value="PRTases_typeI"/>
    <property type="match status" value="1"/>
</dbReference>
<name>A0ABN9NCA5_9MYCO</name>
<reference evidence="2 3" key="1">
    <citation type="submission" date="2023-08" db="EMBL/GenBank/DDBJ databases">
        <authorList>
            <person name="Folkvardsen B D."/>
            <person name="Norman A."/>
        </authorList>
    </citation>
    <scope>NUCLEOTIDE SEQUENCE [LARGE SCALE GENOMIC DNA]</scope>
    <source>
        <strain evidence="2 3">Mu0053</strain>
    </source>
</reference>
<evidence type="ECO:0000313" key="2">
    <source>
        <dbReference type="EMBL" id="CAJ1502146.1"/>
    </source>
</evidence>
<proteinExistence type="predicted"/>
<dbReference type="Proteomes" id="UP001190465">
    <property type="component" value="Chromosome"/>
</dbReference>
<keyword evidence="2" id="KW-0328">Glycosyltransferase</keyword>
<dbReference type="InterPro" id="IPR000836">
    <property type="entry name" value="PRTase_dom"/>
</dbReference>
<keyword evidence="2" id="KW-0808">Transferase</keyword>
<evidence type="ECO:0000313" key="3">
    <source>
        <dbReference type="Proteomes" id="UP001190465"/>
    </source>
</evidence>
<dbReference type="RefSeq" id="WP_308482269.1">
    <property type="nucleotide sequence ID" value="NZ_OY726397.1"/>
</dbReference>
<dbReference type="EMBL" id="OY726397">
    <property type="protein sequence ID" value="CAJ1502146.1"/>
    <property type="molecule type" value="Genomic_DNA"/>
</dbReference>
<keyword evidence="3" id="KW-1185">Reference proteome</keyword>
<dbReference type="Gene3D" id="3.40.50.2020">
    <property type="match status" value="1"/>
</dbReference>
<accession>A0ABN9NCA5</accession>
<protein>
    <submittedName>
        <fullName evidence="2">Phosphoribosyltransferase family protein</fullName>
    </submittedName>
</protein>
<evidence type="ECO:0000259" key="1">
    <source>
        <dbReference type="Pfam" id="PF00156"/>
    </source>
</evidence>
<dbReference type="Gene3D" id="3.30.1310.20">
    <property type="entry name" value="PRTase-like"/>
    <property type="match status" value="1"/>
</dbReference>